<dbReference type="InterPro" id="IPR000719">
    <property type="entry name" value="Prot_kinase_dom"/>
</dbReference>
<keyword evidence="5" id="KW-0812">Transmembrane</keyword>
<dbReference type="GO" id="GO:0005524">
    <property type="term" value="F:ATP binding"/>
    <property type="evidence" value="ECO:0007669"/>
    <property type="project" value="UniProtKB-KW"/>
</dbReference>
<dbReference type="InterPro" id="IPR011009">
    <property type="entry name" value="Kinase-like_dom_sf"/>
</dbReference>
<evidence type="ECO:0000256" key="3">
    <source>
        <dbReference type="ARBA" id="ARBA00022777"/>
    </source>
</evidence>
<gene>
    <name evidence="7" type="primary">pknL</name>
    <name evidence="7" type="ORF">Pla52o_20800</name>
</gene>
<evidence type="ECO:0000259" key="6">
    <source>
        <dbReference type="PROSITE" id="PS50011"/>
    </source>
</evidence>
<dbReference type="Gene3D" id="3.30.200.20">
    <property type="entry name" value="Phosphorylase Kinase, domain 1"/>
    <property type="match status" value="1"/>
</dbReference>
<keyword evidence="3 7" id="KW-0418">Kinase</keyword>
<name>A0A5C6CLX7_9BACT</name>
<keyword evidence="2" id="KW-0547">Nucleotide-binding</keyword>
<sequence length="600" mass="66405">MSSPVPPLLLGSPHSVTMPRSRLGPLAIETKLGDHPSQSSVWRAIHVQLKKAVAVKVFSSPFGATPEARTQFAAEWETLKTLQNPAIARCYGGGFEDKDAYLAYELVEGETLAAQLERRGRLPWESVLEFAEPIIAALCYLHEKGITYGALAPDKIVYAGLSPLLVDVRTDRFQSHFKTSRPPTLHEIAFRPPELIDDPTSITHRSDLYSLGATLYFAITGRPPVQGDTVEEVTRNVREQIPASAASLVMDCPVWFDKLITQLLEKDPSARPFGAPAVQLALAEVRRRSMSRAGVAEHASSGFSPLSVTDQKERDEARTLLGRELVDVDKESHPDATLWHDKSWVLIGVLVAMLLMLGYVAWPLNEDQMRKRAETLLSQETQTSMNQAKNNYLRPMIAQFPDGEHAAWAEEQVDRIEMMQAEHALAVKLKRNLAIKNEGERLYAEAEQFERFGDTSTALDKYRSMETLLGDDPKYRPFVNLARRQIAQIENRSLIKDEAAIILQEKLDEAEREHRRGNVVAARQIWYSIIELYASNSNVGPLVLKAQQRLSDSNAPVANAPVANAPVANAPVANAPVANAPVANAPVENLPASTTPEVSQ</sequence>
<feature type="transmembrane region" description="Helical" evidence="5">
    <location>
        <begin position="344"/>
        <end position="362"/>
    </location>
</feature>
<keyword evidence="4" id="KW-0067">ATP-binding</keyword>
<proteinExistence type="predicted"/>
<comment type="caution">
    <text evidence="7">The sequence shown here is derived from an EMBL/GenBank/DDBJ whole genome shotgun (WGS) entry which is preliminary data.</text>
</comment>
<accession>A0A5C6CLX7</accession>
<keyword evidence="5" id="KW-1133">Transmembrane helix</keyword>
<dbReference type="AlphaFoldDB" id="A0A5C6CLX7"/>
<evidence type="ECO:0000256" key="4">
    <source>
        <dbReference type="ARBA" id="ARBA00022840"/>
    </source>
</evidence>
<dbReference type="PROSITE" id="PS50011">
    <property type="entry name" value="PROTEIN_KINASE_DOM"/>
    <property type="match status" value="1"/>
</dbReference>
<feature type="domain" description="Protein kinase" evidence="6">
    <location>
        <begin position="27"/>
        <end position="283"/>
    </location>
</feature>
<dbReference type="PANTHER" id="PTHR43289:SF34">
    <property type="entry name" value="SERINE_THREONINE-PROTEIN KINASE YBDM-RELATED"/>
    <property type="match status" value="1"/>
</dbReference>
<evidence type="ECO:0000256" key="2">
    <source>
        <dbReference type="ARBA" id="ARBA00022741"/>
    </source>
</evidence>
<dbReference type="Pfam" id="PF00069">
    <property type="entry name" value="Pkinase"/>
    <property type="match status" value="1"/>
</dbReference>
<evidence type="ECO:0000313" key="8">
    <source>
        <dbReference type="Proteomes" id="UP000316304"/>
    </source>
</evidence>
<evidence type="ECO:0000313" key="7">
    <source>
        <dbReference type="EMBL" id="TWU24156.1"/>
    </source>
</evidence>
<evidence type="ECO:0000256" key="1">
    <source>
        <dbReference type="ARBA" id="ARBA00022679"/>
    </source>
</evidence>
<protein>
    <submittedName>
        <fullName evidence="7">Serine/threonine-protein kinase PknL</fullName>
        <ecNumber evidence="7">2.7.11.1</ecNumber>
    </submittedName>
</protein>
<organism evidence="7 8">
    <name type="scientific">Novipirellula galeiformis</name>
    <dbReference type="NCBI Taxonomy" id="2528004"/>
    <lineage>
        <taxon>Bacteria</taxon>
        <taxon>Pseudomonadati</taxon>
        <taxon>Planctomycetota</taxon>
        <taxon>Planctomycetia</taxon>
        <taxon>Pirellulales</taxon>
        <taxon>Pirellulaceae</taxon>
        <taxon>Novipirellula</taxon>
    </lineage>
</organism>
<dbReference type="PANTHER" id="PTHR43289">
    <property type="entry name" value="MITOGEN-ACTIVATED PROTEIN KINASE KINASE KINASE 20-RELATED"/>
    <property type="match status" value="1"/>
</dbReference>
<dbReference type="Proteomes" id="UP000316304">
    <property type="component" value="Unassembled WGS sequence"/>
</dbReference>
<dbReference type="GO" id="GO:0004674">
    <property type="term" value="F:protein serine/threonine kinase activity"/>
    <property type="evidence" value="ECO:0007669"/>
    <property type="project" value="UniProtKB-EC"/>
</dbReference>
<keyword evidence="1 7" id="KW-0808">Transferase</keyword>
<evidence type="ECO:0000256" key="5">
    <source>
        <dbReference type="SAM" id="Phobius"/>
    </source>
</evidence>
<dbReference type="CDD" id="cd14014">
    <property type="entry name" value="STKc_PknB_like"/>
    <property type="match status" value="1"/>
</dbReference>
<reference evidence="7 8" key="1">
    <citation type="submission" date="2019-02" db="EMBL/GenBank/DDBJ databases">
        <title>Deep-cultivation of Planctomycetes and their phenomic and genomic characterization uncovers novel biology.</title>
        <authorList>
            <person name="Wiegand S."/>
            <person name="Jogler M."/>
            <person name="Boedeker C."/>
            <person name="Pinto D."/>
            <person name="Vollmers J."/>
            <person name="Rivas-Marin E."/>
            <person name="Kohn T."/>
            <person name="Peeters S.H."/>
            <person name="Heuer A."/>
            <person name="Rast P."/>
            <person name="Oberbeckmann S."/>
            <person name="Bunk B."/>
            <person name="Jeske O."/>
            <person name="Meyerdierks A."/>
            <person name="Storesund J.E."/>
            <person name="Kallscheuer N."/>
            <person name="Luecker S."/>
            <person name="Lage O.M."/>
            <person name="Pohl T."/>
            <person name="Merkel B.J."/>
            <person name="Hornburger P."/>
            <person name="Mueller R.-W."/>
            <person name="Bruemmer F."/>
            <person name="Labrenz M."/>
            <person name="Spormann A.M."/>
            <person name="Op Den Camp H."/>
            <person name="Overmann J."/>
            <person name="Amann R."/>
            <person name="Jetten M.S.M."/>
            <person name="Mascher T."/>
            <person name="Medema M.H."/>
            <person name="Devos D.P."/>
            <person name="Kaster A.-K."/>
            <person name="Ovreas L."/>
            <person name="Rohde M."/>
            <person name="Galperin M.Y."/>
            <person name="Jogler C."/>
        </authorList>
    </citation>
    <scope>NUCLEOTIDE SEQUENCE [LARGE SCALE GENOMIC DNA]</scope>
    <source>
        <strain evidence="7 8">Pla52o</strain>
    </source>
</reference>
<dbReference type="Gene3D" id="1.10.510.10">
    <property type="entry name" value="Transferase(Phosphotransferase) domain 1"/>
    <property type="match status" value="1"/>
</dbReference>
<dbReference type="EMBL" id="SJPT01000003">
    <property type="protein sequence ID" value="TWU24156.1"/>
    <property type="molecule type" value="Genomic_DNA"/>
</dbReference>
<keyword evidence="5" id="KW-0472">Membrane</keyword>
<dbReference type="SUPFAM" id="SSF56112">
    <property type="entry name" value="Protein kinase-like (PK-like)"/>
    <property type="match status" value="1"/>
</dbReference>
<dbReference type="EC" id="2.7.11.1" evidence="7"/>
<keyword evidence="8" id="KW-1185">Reference proteome</keyword>